<evidence type="ECO:0000259" key="2">
    <source>
        <dbReference type="SMART" id="SM00343"/>
    </source>
</evidence>
<accession>A0A6L2LLA8</accession>
<feature type="region of interest" description="Disordered" evidence="1">
    <location>
        <begin position="205"/>
        <end position="225"/>
    </location>
</feature>
<evidence type="ECO:0000256" key="1">
    <source>
        <dbReference type="SAM" id="MobiDB-lite"/>
    </source>
</evidence>
<reference evidence="3" key="1">
    <citation type="journal article" date="2019" name="Sci. Rep.">
        <title>Draft genome of Tanacetum cinerariifolium, the natural source of mosquito coil.</title>
        <authorList>
            <person name="Yamashiro T."/>
            <person name="Shiraishi A."/>
            <person name="Satake H."/>
            <person name="Nakayama K."/>
        </authorList>
    </citation>
    <scope>NUCLEOTIDE SEQUENCE</scope>
</reference>
<dbReference type="GO" id="GO:0003676">
    <property type="term" value="F:nucleic acid binding"/>
    <property type="evidence" value="ECO:0007669"/>
    <property type="project" value="InterPro"/>
</dbReference>
<proteinExistence type="predicted"/>
<evidence type="ECO:0000313" key="3">
    <source>
        <dbReference type="EMBL" id="GEU61869.1"/>
    </source>
</evidence>
<dbReference type="EMBL" id="BKCJ010004575">
    <property type="protein sequence ID" value="GEU61869.1"/>
    <property type="molecule type" value="Genomic_DNA"/>
</dbReference>
<dbReference type="InterPro" id="IPR035979">
    <property type="entry name" value="RBD_domain_sf"/>
</dbReference>
<name>A0A6L2LLA8_TANCI</name>
<dbReference type="InterPro" id="IPR036875">
    <property type="entry name" value="Znf_CCHC_sf"/>
</dbReference>
<feature type="domain" description="CCHC-type" evidence="2">
    <location>
        <begin position="558"/>
        <end position="574"/>
    </location>
</feature>
<dbReference type="SUPFAM" id="SSF57756">
    <property type="entry name" value="Retrovirus zinc finger-like domains"/>
    <property type="match status" value="1"/>
</dbReference>
<dbReference type="GO" id="GO:0008270">
    <property type="term" value="F:zinc ion binding"/>
    <property type="evidence" value="ECO:0007669"/>
    <property type="project" value="InterPro"/>
</dbReference>
<organism evidence="3">
    <name type="scientific">Tanacetum cinerariifolium</name>
    <name type="common">Dalmatian daisy</name>
    <name type="synonym">Chrysanthemum cinerariifolium</name>
    <dbReference type="NCBI Taxonomy" id="118510"/>
    <lineage>
        <taxon>Eukaryota</taxon>
        <taxon>Viridiplantae</taxon>
        <taxon>Streptophyta</taxon>
        <taxon>Embryophyta</taxon>
        <taxon>Tracheophyta</taxon>
        <taxon>Spermatophyta</taxon>
        <taxon>Magnoliopsida</taxon>
        <taxon>eudicotyledons</taxon>
        <taxon>Gunneridae</taxon>
        <taxon>Pentapetalae</taxon>
        <taxon>asterids</taxon>
        <taxon>campanulids</taxon>
        <taxon>Asterales</taxon>
        <taxon>Asteraceae</taxon>
        <taxon>Asteroideae</taxon>
        <taxon>Anthemideae</taxon>
        <taxon>Anthemidinae</taxon>
        <taxon>Tanacetum</taxon>
    </lineage>
</organism>
<dbReference type="InterPro" id="IPR001878">
    <property type="entry name" value="Znf_CCHC"/>
</dbReference>
<comment type="caution">
    <text evidence="3">The sequence shown here is derived from an EMBL/GenBank/DDBJ whole genome shotgun (WGS) entry which is preliminary data.</text>
</comment>
<sequence length="629" mass="70709">MRGGNWKYYRSKEDQTQSISQSIFVTNFPNHVTARDIWNVSNEYGVVVDAFIPYKKSKAERKASTPSHPSNSNERNLPGSYVSILKSGKTNNVMSDHVLPSLILDDSCISDRDFSLSLMGRVKDITIMPNLYIILEKKGFQNMSLTYLGGLRVLIKMVSSSAKEKLLNHTGVGSWFSSLKSACNSLVHAKKMEAYDPFICNDSYESETSDDEEDIEDDGSQSGDKVIADNDVERVSESSCMHNNDLLYGNNHKNIMPDKDKVLSDDPFNLYDILNKRKDIGDHLKYPPGFTPSVINVEEETKMKSMELVSIKTLWGNSSFDYALSSSLGNSWGILCVWKPTLFVKYNVTSSYNFLAVMGGAEEEQLSFLLSRTDGLILTNIPVRWVWLLEATGEFSVKYVRQLVDDLILPKEEVATRWVKVMPIKINVFAWRVRLDKLPTRLNSSLKGLPLDIYSLVNHHRVAKNLWEIIQLLMQGDDPIACLNKAMDFLTNVASSRFLSTNNQLRTSSNLRNWTTIQDGKVTVQQVQGRQVYSGIGYKSNATSYGENNSGGHARVVKCYNCQGERHMARQCTQPKRLRNAAWYKDKTTLAEAQEAGQILDEGQLAFLADPGVSDGQAVQTIIPNNATF</sequence>
<protein>
    <recommendedName>
        <fullName evidence="2">CCHC-type domain-containing protein</fullName>
    </recommendedName>
</protein>
<gene>
    <name evidence="3" type="ORF">Tci_033847</name>
</gene>
<feature type="region of interest" description="Disordered" evidence="1">
    <location>
        <begin position="59"/>
        <end position="78"/>
    </location>
</feature>
<feature type="compositionally biased region" description="Polar residues" evidence="1">
    <location>
        <begin position="64"/>
        <end position="75"/>
    </location>
</feature>
<feature type="compositionally biased region" description="Acidic residues" evidence="1">
    <location>
        <begin position="205"/>
        <end position="219"/>
    </location>
</feature>
<dbReference type="SUPFAM" id="SSF54928">
    <property type="entry name" value="RNA-binding domain, RBD"/>
    <property type="match status" value="1"/>
</dbReference>
<dbReference type="Gene3D" id="4.10.60.10">
    <property type="entry name" value="Zinc finger, CCHC-type"/>
    <property type="match status" value="1"/>
</dbReference>
<dbReference type="AlphaFoldDB" id="A0A6L2LLA8"/>
<dbReference type="SMART" id="SM00343">
    <property type="entry name" value="ZnF_C2HC"/>
    <property type="match status" value="1"/>
</dbReference>